<feature type="binding site" evidence="2">
    <location>
        <position position="158"/>
    </location>
    <ligand>
        <name>Mn(2+)</name>
        <dbReference type="ChEBI" id="CHEBI:29035"/>
        <label>2</label>
    </ligand>
</feature>
<dbReference type="VEuPathDB" id="FungiDB:AB675_5863"/>
<comment type="cofactor">
    <cofactor evidence="2">
        <name>Mn(2+)</name>
        <dbReference type="ChEBI" id="CHEBI:29035"/>
    </cofactor>
    <text evidence="2">The Mn(2+) ion enhances activity.</text>
</comment>
<protein>
    <submittedName>
        <fullName evidence="4">Putative amidohydrolase YhaA</fullName>
    </submittedName>
</protein>
<sequence length="423" mass="46327">MGDASLTSPYASFIDHFCPSMGPYEDLYKHLHQNPELSNQEKQTAATIESRLRKLSPDLEVKTNIGGYGIIAVLRNGPGTTILLRADFDALPVLEKTGLPYASKATQVDERDGWTKPVMHACGHDFHVTALLACCETLLASRDHWAGTVIFLFQPAEERGSGAQAMISDGLYDSKRHNCPIPDVVLGQHVFPVRQGSLCTKTGTAMSAADSLKITIHGRGGHGSMPHRTIDLLLSPPQSCFVSRRFIQAGDAENVIPFEAVIKCNTRTVTNRTREKVRKAIERIVKAECVAGGCEREPDFEVISSFPLTVNDADIVEKLSAGMEAHFGERYNKEMQFALGSEDFSLLASSVDRPYCFWFFGGIEGKEWDELAEKDKLDLVPTNHSPFFAPVLQPTLKTGVEALVVASLTYLGKEGSGVVKGKI</sequence>
<dbReference type="GO" id="GO:0016787">
    <property type="term" value="F:hydrolase activity"/>
    <property type="evidence" value="ECO:0007669"/>
    <property type="project" value="UniProtKB-KW"/>
</dbReference>
<dbReference type="Proteomes" id="UP000038010">
    <property type="component" value="Unassembled WGS sequence"/>
</dbReference>
<dbReference type="PANTHER" id="PTHR11014:SF63">
    <property type="entry name" value="METALLOPEPTIDASE, PUTATIVE (AFU_ORTHOLOGUE AFUA_6G09600)-RELATED"/>
    <property type="match status" value="1"/>
</dbReference>
<dbReference type="AlphaFoldDB" id="A0A0N1H7C1"/>
<dbReference type="Pfam" id="PF07687">
    <property type="entry name" value="M20_dimer"/>
    <property type="match status" value="1"/>
</dbReference>
<dbReference type="Gene3D" id="3.40.630.10">
    <property type="entry name" value="Zn peptidases"/>
    <property type="match status" value="1"/>
</dbReference>
<evidence type="ECO:0000313" key="5">
    <source>
        <dbReference type="Proteomes" id="UP000038010"/>
    </source>
</evidence>
<dbReference type="InterPro" id="IPR002933">
    <property type="entry name" value="Peptidase_M20"/>
</dbReference>
<dbReference type="InterPro" id="IPR036264">
    <property type="entry name" value="Bact_exopeptidase_dim_dom"/>
</dbReference>
<evidence type="ECO:0000256" key="1">
    <source>
        <dbReference type="ARBA" id="ARBA00006247"/>
    </source>
</evidence>
<feature type="binding site" evidence="2">
    <location>
        <position position="384"/>
    </location>
    <ligand>
        <name>Mn(2+)</name>
        <dbReference type="ChEBI" id="CHEBI:29035"/>
        <label>2</label>
    </ligand>
</feature>
<keyword evidence="5" id="KW-1185">Reference proteome</keyword>
<comment type="caution">
    <text evidence="4">The sequence shown here is derived from an EMBL/GenBank/DDBJ whole genome shotgun (WGS) entry which is preliminary data.</text>
</comment>
<feature type="binding site" evidence="2">
    <location>
        <position position="124"/>
    </location>
    <ligand>
        <name>Mn(2+)</name>
        <dbReference type="ChEBI" id="CHEBI:29035"/>
        <label>2</label>
    </ligand>
</feature>
<dbReference type="Pfam" id="PF01546">
    <property type="entry name" value="Peptidase_M20"/>
    <property type="match status" value="1"/>
</dbReference>
<organism evidence="4 5">
    <name type="scientific">Cyphellophora attinorum</name>
    <dbReference type="NCBI Taxonomy" id="1664694"/>
    <lineage>
        <taxon>Eukaryota</taxon>
        <taxon>Fungi</taxon>
        <taxon>Dikarya</taxon>
        <taxon>Ascomycota</taxon>
        <taxon>Pezizomycotina</taxon>
        <taxon>Eurotiomycetes</taxon>
        <taxon>Chaetothyriomycetidae</taxon>
        <taxon>Chaetothyriales</taxon>
        <taxon>Cyphellophoraceae</taxon>
        <taxon>Cyphellophora</taxon>
    </lineage>
</organism>
<dbReference type="RefSeq" id="XP_017998787.1">
    <property type="nucleotide sequence ID" value="XM_018146107.1"/>
</dbReference>
<feature type="binding site" evidence="2">
    <location>
        <position position="122"/>
    </location>
    <ligand>
        <name>Mn(2+)</name>
        <dbReference type="ChEBI" id="CHEBI:29035"/>
        <label>2</label>
    </ligand>
</feature>
<gene>
    <name evidence="4" type="ORF">AB675_5863</name>
</gene>
<keyword evidence="2" id="KW-0464">Manganese</keyword>
<evidence type="ECO:0000256" key="2">
    <source>
        <dbReference type="PIRSR" id="PIRSR005962-1"/>
    </source>
</evidence>
<feature type="domain" description="Peptidase M20 dimerisation" evidence="3">
    <location>
        <begin position="247"/>
        <end position="290"/>
    </location>
</feature>
<keyword evidence="2" id="KW-0479">Metal-binding</keyword>
<dbReference type="SUPFAM" id="SSF55031">
    <property type="entry name" value="Bacterial exopeptidase dimerisation domain"/>
    <property type="match status" value="1"/>
</dbReference>
<dbReference type="GeneID" id="28737987"/>
<dbReference type="OrthoDB" id="6119954at2759"/>
<dbReference type="InterPro" id="IPR017439">
    <property type="entry name" value="Amidohydrolase"/>
</dbReference>
<proteinExistence type="inferred from homology"/>
<dbReference type="PIRSF" id="PIRSF005962">
    <property type="entry name" value="Pept_M20D_amidohydro"/>
    <property type="match status" value="1"/>
</dbReference>
<dbReference type="EMBL" id="LFJN01000017">
    <property type="protein sequence ID" value="KPI38824.1"/>
    <property type="molecule type" value="Genomic_DNA"/>
</dbReference>
<name>A0A0N1H7C1_9EURO</name>
<evidence type="ECO:0000313" key="4">
    <source>
        <dbReference type="EMBL" id="KPI38824.1"/>
    </source>
</evidence>
<reference evidence="4 5" key="1">
    <citation type="submission" date="2015-06" db="EMBL/GenBank/DDBJ databases">
        <title>Draft genome of the ant-associated black yeast Phialophora attae CBS 131958.</title>
        <authorList>
            <person name="Moreno L.F."/>
            <person name="Stielow B.J."/>
            <person name="de Hoog S."/>
            <person name="Vicente V.A."/>
            <person name="Weiss V.A."/>
            <person name="de Vries M."/>
            <person name="Cruz L.M."/>
            <person name="Souza E.M."/>
        </authorList>
    </citation>
    <scope>NUCLEOTIDE SEQUENCE [LARGE SCALE GENOMIC DNA]</scope>
    <source>
        <strain evidence="4 5">CBS 131958</strain>
    </source>
</reference>
<evidence type="ECO:0000259" key="3">
    <source>
        <dbReference type="Pfam" id="PF07687"/>
    </source>
</evidence>
<dbReference type="Gene3D" id="3.30.70.360">
    <property type="match status" value="1"/>
</dbReference>
<dbReference type="STRING" id="1664694.A0A0N1H7C1"/>
<dbReference type="GO" id="GO:0046872">
    <property type="term" value="F:metal ion binding"/>
    <property type="evidence" value="ECO:0007669"/>
    <property type="project" value="UniProtKB-KW"/>
</dbReference>
<dbReference type="PANTHER" id="PTHR11014">
    <property type="entry name" value="PEPTIDASE M20 FAMILY MEMBER"/>
    <property type="match status" value="1"/>
</dbReference>
<comment type="similarity">
    <text evidence="1">Belongs to the peptidase M20A family.</text>
</comment>
<dbReference type="NCBIfam" id="TIGR01891">
    <property type="entry name" value="amidohydrolases"/>
    <property type="match status" value="1"/>
</dbReference>
<feature type="binding site" evidence="2">
    <location>
        <position position="189"/>
    </location>
    <ligand>
        <name>Mn(2+)</name>
        <dbReference type="ChEBI" id="CHEBI:29035"/>
        <label>2</label>
    </ligand>
</feature>
<accession>A0A0N1H7C1</accession>
<dbReference type="SUPFAM" id="SSF53187">
    <property type="entry name" value="Zn-dependent exopeptidases"/>
    <property type="match status" value="1"/>
</dbReference>
<dbReference type="InterPro" id="IPR011650">
    <property type="entry name" value="Peptidase_M20_dimer"/>
</dbReference>
<keyword evidence="4" id="KW-0378">Hydrolase</keyword>